<dbReference type="Pfam" id="PF23865">
    <property type="entry name" value="DUF7223"/>
    <property type="match status" value="1"/>
</dbReference>
<evidence type="ECO:0000313" key="4">
    <source>
        <dbReference type="EMBL" id="KAJ7314682.1"/>
    </source>
</evidence>
<organism evidence="4 5">
    <name type="scientific">Mycena albidolilacea</name>
    <dbReference type="NCBI Taxonomy" id="1033008"/>
    <lineage>
        <taxon>Eukaryota</taxon>
        <taxon>Fungi</taxon>
        <taxon>Dikarya</taxon>
        <taxon>Basidiomycota</taxon>
        <taxon>Agaricomycotina</taxon>
        <taxon>Agaricomycetes</taxon>
        <taxon>Agaricomycetidae</taxon>
        <taxon>Agaricales</taxon>
        <taxon>Marasmiineae</taxon>
        <taxon>Mycenaceae</taxon>
        <taxon>Mycena</taxon>
    </lineage>
</organism>
<protein>
    <submittedName>
        <fullName evidence="4">Uncharacterized protein</fullName>
    </submittedName>
</protein>
<dbReference type="Proteomes" id="UP001218218">
    <property type="component" value="Unassembled WGS sequence"/>
</dbReference>
<dbReference type="Pfam" id="PF22974">
    <property type="entry name" value="DUF7029"/>
    <property type="match status" value="1"/>
</dbReference>
<keyword evidence="1" id="KW-0472">Membrane</keyword>
<evidence type="ECO:0000313" key="5">
    <source>
        <dbReference type="Proteomes" id="UP001218218"/>
    </source>
</evidence>
<keyword evidence="5" id="KW-1185">Reference proteome</keyword>
<keyword evidence="1" id="KW-1133">Transmembrane helix</keyword>
<accession>A0AAD6ZBB1</accession>
<evidence type="ECO:0000256" key="1">
    <source>
        <dbReference type="SAM" id="Phobius"/>
    </source>
</evidence>
<name>A0AAD6ZBB1_9AGAR</name>
<feature type="transmembrane region" description="Helical" evidence="1">
    <location>
        <begin position="630"/>
        <end position="654"/>
    </location>
</feature>
<dbReference type="InterPro" id="IPR055647">
    <property type="entry name" value="DUF7223"/>
</dbReference>
<evidence type="ECO:0000259" key="3">
    <source>
        <dbReference type="Pfam" id="PF23865"/>
    </source>
</evidence>
<comment type="caution">
    <text evidence="4">The sequence shown here is derived from an EMBL/GenBank/DDBJ whole genome shotgun (WGS) entry which is preliminary data.</text>
</comment>
<sequence length="655" mass="70055">MAAYRPKPLHDNDPLHLGSRRSYLAKHLFNWNNVPSRRRSGILAGPLLSPLSFLAVVLVMRSPFFHFSWVLISTCLVGIAQGVPLVPFKNAPTLLARSTWKREIVPKNLVTLSYAPPRAHYSTSSLTFAAHHAVPILLLENIEFLVDSVVCHAEANGSVVEIAFNSEDAYAATFAAWSSLSQFMLVTSHPSCNPSDERGAWLVYSVAGDSAESNIILQVRTVPVREMGSSFRISHVAGGVSTAWGSPDSLFRRDIDDVFQLDKTFDFAPRQQILPVDVNLGNNSLLSTVSDAIPDPAGLQVFCVDCVSVSKFAVGLEINVTDLRLARSYINITVQDFHHDIQLELSLNDTAQYEKTLDVLLLAIPDLGISVKDVVTIGFFYGAAVRMEMDVSANNLNFTVGASASIPSGTAATFMISQFNQSTETGWNQATFDIHPFRLNGGSFEATAGISLSPFLEATLKIGPDFFSATARLYVNTPHVTGAASVATNVTRSCQTPGPNDYETFTTALTFGAGLNVSIDLSGEGSFIDDSDTSIFTNALAFGDFPTLAAPKCMVVADDTSTTSLAGQAVAPTGTLLAAAVAIPSFNVAGIQSYYSAHSALPTNVNYTQMLMATTVPDNIKKAVQKAGALGLHAMLSLVSVSVTVAFGGAFGLLF</sequence>
<evidence type="ECO:0000259" key="2">
    <source>
        <dbReference type="Pfam" id="PF22974"/>
    </source>
</evidence>
<dbReference type="EMBL" id="JARIHO010000066">
    <property type="protein sequence ID" value="KAJ7314682.1"/>
    <property type="molecule type" value="Genomic_DNA"/>
</dbReference>
<feature type="transmembrane region" description="Helical" evidence="1">
    <location>
        <begin position="41"/>
        <end position="60"/>
    </location>
</feature>
<feature type="domain" description="DUF7029" evidence="2">
    <location>
        <begin position="131"/>
        <end position="231"/>
    </location>
</feature>
<reference evidence="4" key="1">
    <citation type="submission" date="2023-03" db="EMBL/GenBank/DDBJ databases">
        <title>Massive genome expansion in bonnet fungi (Mycena s.s.) driven by repeated elements and novel gene families across ecological guilds.</title>
        <authorList>
            <consortium name="Lawrence Berkeley National Laboratory"/>
            <person name="Harder C.B."/>
            <person name="Miyauchi S."/>
            <person name="Viragh M."/>
            <person name="Kuo A."/>
            <person name="Thoen E."/>
            <person name="Andreopoulos B."/>
            <person name="Lu D."/>
            <person name="Skrede I."/>
            <person name="Drula E."/>
            <person name="Henrissat B."/>
            <person name="Morin E."/>
            <person name="Kohler A."/>
            <person name="Barry K."/>
            <person name="LaButti K."/>
            <person name="Morin E."/>
            <person name="Salamov A."/>
            <person name="Lipzen A."/>
            <person name="Mereny Z."/>
            <person name="Hegedus B."/>
            <person name="Baldrian P."/>
            <person name="Stursova M."/>
            <person name="Weitz H."/>
            <person name="Taylor A."/>
            <person name="Grigoriev I.V."/>
            <person name="Nagy L.G."/>
            <person name="Martin F."/>
            <person name="Kauserud H."/>
        </authorList>
    </citation>
    <scope>NUCLEOTIDE SEQUENCE</scope>
    <source>
        <strain evidence="4">CBHHK002</strain>
    </source>
</reference>
<feature type="domain" description="DUF7223" evidence="3">
    <location>
        <begin position="293"/>
        <end position="496"/>
    </location>
</feature>
<keyword evidence="1" id="KW-0812">Transmembrane</keyword>
<dbReference type="AlphaFoldDB" id="A0AAD6ZBB1"/>
<gene>
    <name evidence="4" type="ORF">DFH08DRAFT_1041332</name>
</gene>
<proteinExistence type="predicted"/>
<feature type="transmembrane region" description="Helical" evidence="1">
    <location>
        <begin position="66"/>
        <end position="88"/>
    </location>
</feature>
<dbReference type="InterPro" id="IPR054293">
    <property type="entry name" value="DUF7029"/>
</dbReference>